<sequence>MSKNNILSKIKQIKGNETINDRKSENTSINYEKLLFKNETMWLWSGKETIW</sequence>
<protein>
    <submittedName>
        <fullName evidence="1">Uncharacterized protein</fullName>
    </submittedName>
</protein>
<evidence type="ECO:0000313" key="1">
    <source>
        <dbReference type="EMBL" id="ERI77171.1"/>
    </source>
</evidence>
<reference evidence="1 2" key="1">
    <citation type="submission" date="2013-07" db="EMBL/GenBank/DDBJ databases">
        <authorList>
            <person name="Weinstock G."/>
            <person name="Sodergren E."/>
            <person name="Wylie T."/>
            <person name="Fulton L."/>
            <person name="Fulton R."/>
            <person name="Fronick C."/>
            <person name="O'Laughlin M."/>
            <person name="Godfrey J."/>
            <person name="Miner T."/>
            <person name="Herter B."/>
            <person name="Appelbaum E."/>
            <person name="Cordes M."/>
            <person name="Lek S."/>
            <person name="Wollam A."/>
            <person name="Pepin K.H."/>
            <person name="Palsikar V.B."/>
            <person name="Mitreva M."/>
            <person name="Wilson R.K."/>
        </authorList>
    </citation>
    <scope>NUCLEOTIDE SEQUENCE [LARGE SCALE GENOMIC DNA]</scope>
    <source>
        <strain evidence="1 2">ATCC 14940</strain>
    </source>
</reference>
<accession>A0ABC9TY17</accession>
<dbReference type="AlphaFoldDB" id="A0ABC9TY17"/>
<dbReference type="EMBL" id="AWSU01000164">
    <property type="protein sequence ID" value="ERI77171.1"/>
    <property type="molecule type" value="Genomic_DNA"/>
</dbReference>
<gene>
    <name evidence="1" type="ORF">CLOSYM_02204</name>
</gene>
<comment type="caution">
    <text evidence="1">The sequence shown here is derived from an EMBL/GenBank/DDBJ whole genome shotgun (WGS) entry which is preliminary data.</text>
</comment>
<evidence type="ECO:0000313" key="2">
    <source>
        <dbReference type="Proteomes" id="UP000016491"/>
    </source>
</evidence>
<proteinExistence type="predicted"/>
<dbReference type="Proteomes" id="UP000016491">
    <property type="component" value="Unassembled WGS sequence"/>
</dbReference>
<organism evidence="1 2">
    <name type="scientific">[Clostridium] symbiosum ATCC 14940</name>
    <dbReference type="NCBI Taxonomy" id="411472"/>
    <lineage>
        <taxon>Bacteria</taxon>
        <taxon>Bacillati</taxon>
        <taxon>Bacillota</taxon>
        <taxon>Clostridia</taxon>
        <taxon>Lachnospirales</taxon>
        <taxon>Lachnospiraceae</taxon>
        <taxon>Otoolea</taxon>
    </lineage>
</organism>
<name>A0ABC9TY17_CLOSY</name>